<evidence type="ECO:0000313" key="2">
    <source>
        <dbReference type="Proteomes" id="UP000789525"/>
    </source>
</evidence>
<organism evidence="1 2">
    <name type="scientific">Acaulospora colombiana</name>
    <dbReference type="NCBI Taxonomy" id="27376"/>
    <lineage>
        <taxon>Eukaryota</taxon>
        <taxon>Fungi</taxon>
        <taxon>Fungi incertae sedis</taxon>
        <taxon>Mucoromycota</taxon>
        <taxon>Glomeromycotina</taxon>
        <taxon>Glomeromycetes</taxon>
        <taxon>Diversisporales</taxon>
        <taxon>Acaulosporaceae</taxon>
        <taxon>Acaulospora</taxon>
    </lineage>
</organism>
<dbReference type="EMBL" id="CAJVPT010023476">
    <property type="protein sequence ID" value="CAG8665661.1"/>
    <property type="molecule type" value="Genomic_DNA"/>
</dbReference>
<dbReference type="Proteomes" id="UP000789525">
    <property type="component" value="Unassembled WGS sequence"/>
</dbReference>
<reference evidence="1" key="1">
    <citation type="submission" date="2021-06" db="EMBL/GenBank/DDBJ databases">
        <authorList>
            <person name="Kallberg Y."/>
            <person name="Tangrot J."/>
            <person name="Rosling A."/>
        </authorList>
    </citation>
    <scope>NUCLEOTIDE SEQUENCE</scope>
    <source>
        <strain evidence="1">CL356</strain>
    </source>
</reference>
<name>A0ACA9NN29_9GLOM</name>
<sequence>MKRWAEFERERRWKLNHSRDSTYLDPYRSISPRRYGPSFHISIHMTNSIFSPESHRQSMVSMQDGFDPYGRPPTFIQSRHSDSPDSSPQPYPRSRQDSAPLLMLPAPLAVTGNQHTSSVSSSLNDSMSGYLAPDAQPNYRLHRAPDDPTMYTPDYSDRSEREPILMSPSTSENIVSPTRGINALNEAVIRHTTGGSSYPGETPNPYRNSQHHTAAYENMPNFQGYSAEVVDEMPVIPPPRQRGVSLIDPGPVVNPDGGSSRRTTRATKRSSATIISSSSGGQTRHKHQSLPPTPVSPPPNTYLPPGAAPPQPQPNNQNRY</sequence>
<keyword evidence="2" id="KW-1185">Reference proteome</keyword>
<comment type="caution">
    <text evidence="1">The sequence shown here is derived from an EMBL/GenBank/DDBJ whole genome shotgun (WGS) entry which is preliminary data.</text>
</comment>
<proteinExistence type="predicted"/>
<accession>A0ACA9NN29</accession>
<protein>
    <submittedName>
        <fullName evidence="1">12737_t:CDS:1</fullName>
    </submittedName>
</protein>
<evidence type="ECO:0000313" key="1">
    <source>
        <dbReference type="EMBL" id="CAG8665661.1"/>
    </source>
</evidence>
<gene>
    <name evidence="1" type="ORF">ACOLOM_LOCUS8754</name>
</gene>